<dbReference type="RefSeq" id="WP_072629100.1">
    <property type="nucleotide sequence ID" value="NZ_MLCB01000033.1"/>
</dbReference>
<evidence type="ECO:0000256" key="4">
    <source>
        <dbReference type="ARBA" id="ARBA00022748"/>
    </source>
</evidence>
<feature type="transmembrane region" description="Helical" evidence="7">
    <location>
        <begin position="39"/>
        <end position="63"/>
    </location>
</feature>
<keyword evidence="4" id="KW-0201">Cytochrome c-type biogenesis</keyword>
<feature type="transmembrane region" description="Helical" evidence="7">
    <location>
        <begin position="198"/>
        <end position="217"/>
    </location>
</feature>
<comment type="subcellular location">
    <subcellularLocation>
        <location evidence="1">Membrane</location>
        <topology evidence="1">Multi-pass membrane protein</topology>
    </subcellularLocation>
</comment>
<dbReference type="GO" id="GO:0047134">
    <property type="term" value="F:protein-disulfide reductase [NAD(P)H] activity"/>
    <property type="evidence" value="ECO:0007669"/>
    <property type="project" value="UniProtKB-EC"/>
</dbReference>
<accession>A0A1L9P1B3</accession>
<evidence type="ECO:0000256" key="5">
    <source>
        <dbReference type="ARBA" id="ARBA00022989"/>
    </source>
</evidence>
<evidence type="ECO:0000256" key="1">
    <source>
        <dbReference type="ARBA" id="ARBA00004141"/>
    </source>
</evidence>
<organism evidence="9 10">
    <name type="scientific">Planktotalea frisia</name>
    <dbReference type="NCBI Taxonomy" id="696762"/>
    <lineage>
        <taxon>Bacteria</taxon>
        <taxon>Pseudomonadati</taxon>
        <taxon>Pseudomonadota</taxon>
        <taxon>Alphaproteobacteria</taxon>
        <taxon>Rhodobacterales</taxon>
        <taxon>Paracoccaceae</taxon>
        <taxon>Planktotalea</taxon>
    </lineage>
</organism>
<keyword evidence="9" id="KW-0560">Oxidoreductase</keyword>
<name>A0A1L9P1B3_9RHOB</name>
<dbReference type="GO" id="GO:0016020">
    <property type="term" value="C:membrane"/>
    <property type="evidence" value="ECO:0007669"/>
    <property type="project" value="UniProtKB-SubCell"/>
</dbReference>
<feature type="transmembrane region" description="Helical" evidence="7">
    <location>
        <begin position="6"/>
        <end position="27"/>
    </location>
</feature>
<proteinExistence type="inferred from homology"/>
<gene>
    <name evidence="9" type="primary">dsbD_1</name>
    <name evidence="9" type="ORF">PFRI_04080</name>
</gene>
<protein>
    <submittedName>
        <fullName evidence="9">Thiol:disulfide interchange protein DsbD</fullName>
        <ecNumber evidence="9">1.8.1.8</ecNumber>
    </submittedName>
</protein>
<evidence type="ECO:0000256" key="7">
    <source>
        <dbReference type="SAM" id="Phobius"/>
    </source>
</evidence>
<dbReference type="Proteomes" id="UP000184514">
    <property type="component" value="Unassembled WGS sequence"/>
</dbReference>
<evidence type="ECO:0000313" key="9">
    <source>
        <dbReference type="EMBL" id="OJI95317.1"/>
    </source>
</evidence>
<sequence length="237" mass="24627">MELIFAYGAGLLTLINPCVLPVLPIVLATALQASRLGPVALAAGMSLSFVVLGVSVTAFGRAVGLTTDDIAQAGAVLMILFGIVMLVPQASAVFSTATAGFAARADSGLDDVDRGSLTGQFVGGMLLGAVWSPCVGPTLGGAISLASQGESLLRATSIMVFFALGISTIILVLGYGARSALQKRQAAMRRFAIAARPLLGAIFIAVGLMLFFKWHYVIESWLLDIMPIWLQDLSVAL</sequence>
<evidence type="ECO:0000256" key="6">
    <source>
        <dbReference type="ARBA" id="ARBA00023136"/>
    </source>
</evidence>
<feature type="transmembrane region" description="Helical" evidence="7">
    <location>
        <begin position="158"/>
        <end position="177"/>
    </location>
</feature>
<keyword evidence="5 7" id="KW-1133">Transmembrane helix</keyword>
<feature type="transmembrane region" description="Helical" evidence="7">
    <location>
        <begin position="124"/>
        <end position="146"/>
    </location>
</feature>
<keyword evidence="10" id="KW-1185">Reference proteome</keyword>
<keyword evidence="6 7" id="KW-0472">Membrane</keyword>
<evidence type="ECO:0000259" key="8">
    <source>
        <dbReference type="Pfam" id="PF02683"/>
    </source>
</evidence>
<feature type="domain" description="Cytochrome C biogenesis protein transmembrane" evidence="8">
    <location>
        <begin position="4"/>
        <end position="210"/>
    </location>
</feature>
<dbReference type="AlphaFoldDB" id="A0A1L9P1B3"/>
<dbReference type="Pfam" id="PF02683">
    <property type="entry name" value="DsbD_TM"/>
    <property type="match status" value="1"/>
</dbReference>
<dbReference type="PANTHER" id="PTHR31272">
    <property type="entry name" value="CYTOCHROME C-TYPE BIOGENESIS PROTEIN HI_1454-RELATED"/>
    <property type="match status" value="1"/>
</dbReference>
<dbReference type="EC" id="1.8.1.8" evidence="9"/>
<reference evidence="9 10" key="1">
    <citation type="submission" date="2016-10" db="EMBL/GenBank/DDBJ databases">
        <title>Genome sequence of Planktotalea frisia SH6-1.</title>
        <authorList>
            <person name="Poehlein A."/>
            <person name="Bakenhus I."/>
            <person name="Voget S."/>
            <person name="Brinkhoff T."/>
            <person name="Simon M."/>
        </authorList>
    </citation>
    <scope>NUCLEOTIDE SEQUENCE [LARGE SCALE GENOMIC DNA]</scope>
    <source>
        <strain evidence="9 10">SH6-1</strain>
    </source>
</reference>
<evidence type="ECO:0000256" key="2">
    <source>
        <dbReference type="ARBA" id="ARBA00006143"/>
    </source>
</evidence>
<dbReference type="STRING" id="696762.PFRI_04080"/>
<evidence type="ECO:0000313" key="10">
    <source>
        <dbReference type="Proteomes" id="UP000184514"/>
    </source>
</evidence>
<dbReference type="InterPro" id="IPR051790">
    <property type="entry name" value="Cytochrome_c-biogenesis_DsbD"/>
</dbReference>
<feature type="transmembrane region" description="Helical" evidence="7">
    <location>
        <begin position="75"/>
        <end position="103"/>
    </location>
</feature>
<dbReference type="PANTHER" id="PTHR31272:SF9">
    <property type="entry name" value="BLL1027 PROTEIN"/>
    <property type="match status" value="1"/>
</dbReference>
<comment type="similarity">
    <text evidence="2">Belongs to the DsbD family.</text>
</comment>
<dbReference type="InterPro" id="IPR003834">
    <property type="entry name" value="Cyt_c_assmbl_TM_dom"/>
</dbReference>
<dbReference type="GO" id="GO:0017004">
    <property type="term" value="P:cytochrome complex assembly"/>
    <property type="evidence" value="ECO:0007669"/>
    <property type="project" value="UniProtKB-KW"/>
</dbReference>
<comment type="caution">
    <text evidence="9">The sequence shown here is derived from an EMBL/GenBank/DDBJ whole genome shotgun (WGS) entry which is preliminary data.</text>
</comment>
<dbReference type="EMBL" id="MLCB01000033">
    <property type="protein sequence ID" value="OJI95317.1"/>
    <property type="molecule type" value="Genomic_DNA"/>
</dbReference>
<evidence type="ECO:0000256" key="3">
    <source>
        <dbReference type="ARBA" id="ARBA00022692"/>
    </source>
</evidence>
<keyword evidence="3 7" id="KW-0812">Transmembrane</keyword>
<dbReference type="OrthoDB" id="9811352at2"/>